<evidence type="ECO:0000256" key="6">
    <source>
        <dbReference type="SAM" id="SignalP"/>
    </source>
</evidence>
<evidence type="ECO:0000256" key="1">
    <source>
        <dbReference type="ARBA" id="ARBA00004613"/>
    </source>
</evidence>
<reference evidence="8 9" key="1">
    <citation type="journal article" date="2007" name="Science">
        <title>Sea anemone genome reveals ancestral eumetazoan gene repertoire and genomic organization.</title>
        <authorList>
            <person name="Putnam N.H."/>
            <person name="Srivastava M."/>
            <person name="Hellsten U."/>
            <person name="Dirks B."/>
            <person name="Chapman J."/>
            <person name="Salamov A."/>
            <person name="Terry A."/>
            <person name="Shapiro H."/>
            <person name="Lindquist E."/>
            <person name="Kapitonov V.V."/>
            <person name="Jurka J."/>
            <person name="Genikhovich G."/>
            <person name="Grigoriev I.V."/>
            <person name="Lucas S.M."/>
            <person name="Steele R.E."/>
            <person name="Finnerty J.R."/>
            <person name="Technau U."/>
            <person name="Martindale M.Q."/>
            <person name="Rokhsar D.S."/>
        </authorList>
    </citation>
    <scope>NUCLEOTIDE SEQUENCE [LARGE SCALE GENOMIC DNA]</scope>
    <source>
        <strain evidence="9">CH2 X CH6</strain>
    </source>
</reference>
<dbReference type="Proteomes" id="UP000001593">
    <property type="component" value="Unassembled WGS sequence"/>
</dbReference>
<evidence type="ECO:0000313" key="8">
    <source>
        <dbReference type="EMBL" id="EDO37292.1"/>
    </source>
</evidence>
<comment type="subcellular location">
    <subcellularLocation>
        <location evidence="1">Secreted</location>
    </subcellularLocation>
</comment>
<evidence type="ECO:0000256" key="3">
    <source>
        <dbReference type="ARBA" id="ARBA00022852"/>
    </source>
</evidence>
<evidence type="ECO:0000259" key="7">
    <source>
        <dbReference type="PROSITE" id="PS51412"/>
    </source>
</evidence>
<dbReference type="HOGENOM" id="CLU_053410_0_0_1"/>
<dbReference type="GO" id="GO:0031640">
    <property type="term" value="P:killing of cells of another organism"/>
    <property type="evidence" value="ECO:0007669"/>
    <property type="project" value="UniProtKB-KW"/>
</dbReference>
<keyword evidence="2" id="KW-0964">Secreted</keyword>
<dbReference type="OMA" id="CHYENAF"/>
<dbReference type="STRING" id="45351.A7SG86"/>
<dbReference type="eggNOG" id="ENOG502STR2">
    <property type="taxonomic scope" value="Eukaryota"/>
</dbReference>
<dbReference type="InParanoid" id="A7SG86"/>
<feature type="region of interest" description="Disordered" evidence="5">
    <location>
        <begin position="448"/>
        <end position="483"/>
    </location>
</feature>
<dbReference type="SMART" id="SM00457">
    <property type="entry name" value="MACPF"/>
    <property type="match status" value="1"/>
</dbReference>
<dbReference type="Pfam" id="PF01823">
    <property type="entry name" value="MACPF"/>
    <property type="match status" value="1"/>
</dbReference>
<dbReference type="EMBL" id="DS469650">
    <property type="protein sequence ID" value="EDO37292.1"/>
    <property type="molecule type" value="Genomic_DNA"/>
</dbReference>
<evidence type="ECO:0000256" key="4">
    <source>
        <dbReference type="ARBA" id="ARBA00023157"/>
    </source>
</evidence>
<dbReference type="PhylomeDB" id="A7SG86"/>
<dbReference type="PANTHER" id="PTHR45742">
    <property type="entry name" value="COMPLEMENT COMPONENT C6"/>
    <property type="match status" value="1"/>
</dbReference>
<keyword evidence="6" id="KW-0732">Signal</keyword>
<gene>
    <name evidence="8" type="ORF">NEMVEDRAFT_v1g211816</name>
</gene>
<organism evidence="8 9">
    <name type="scientific">Nematostella vectensis</name>
    <name type="common">Starlet sea anemone</name>
    <dbReference type="NCBI Taxonomy" id="45351"/>
    <lineage>
        <taxon>Eukaryota</taxon>
        <taxon>Metazoa</taxon>
        <taxon>Cnidaria</taxon>
        <taxon>Anthozoa</taxon>
        <taxon>Hexacorallia</taxon>
        <taxon>Actiniaria</taxon>
        <taxon>Edwardsiidae</taxon>
        <taxon>Nematostella</taxon>
    </lineage>
</organism>
<keyword evidence="3" id="KW-0204">Cytolysis</keyword>
<sequence>MLITTFLFLFGLVQGESGTKPDVQDVGPLGQSFNLPKLDLLSKQLAPNGATIANSFKGKCIKTLTGKSQSTRDKIYFEDTRQMYNFLNSNVKIGADLAGTFTFKTSLDAVTNSMTATNESIKGTVVRVSDYSMSQTLAKDCLNEIDFKEKFINDFKKLPSEISRPEDSWSWKDYSHFIKTYGTHIVTGVTYGASIYSYAFSRSDTHYTKEDFKIQACLSLLGPAALKYLKGNLNVSVCSGVNTKDTDRISRFHMNNKVVIRGGKAETRAKLLYKREPELVEQFLKEGRETPSPVQYSFTSIWDALSSRFYATEYYAKVRNLEQFFKGFLAFGCEMKGVEDVVTNKFKLAPYATVDNPIYQCLLREPGCSNDSDCNYHAFKGCKCDGKTCIDNRVVQQGDGTSKKIALVYRKEYRWMSEAPGCEYKYRSFKCRCAIDAGWSVIWASDGLKDKPEDENFSESGEDGGNSGSSDGVPTSPISTEAA</sequence>
<keyword evidence="9" id="KW-1185">Reference proteome</keyword>
<protein>
    <recommendedName>
        <fullName evidence="7">MACPF domain-containing protein</fullName>
    </recommendedName>
</protein>
<dbReference type="InterPro" id="IPR020864">
    <property type="entry name" value="MACPF"/>
</dbReference>
<dbReference type="KEGG" id="nve:5508789"/>
<dbReference type="OrthoDB" id="5965016at2759"/>
<keyword evidence="4" id="KW-1015">Disulfide bond</keyword>
<accession>A7SG86</accession>
<dbReference type="PANTHER" id="PTHR45742:SF8">
    <property type="entry name" value="FLOCCULATION PROTEIN FLO11"/>
    <property type="match status" value="1"/>
</dbReference>
<evidence type="ECO:0000313" key="9">
    <source>
        <dbReference type="Proteomes" id="UP000001593"/>
    </source>
</evidence>
<proteinExistence type="predicted"/>
<name>A7SG86_NEMVE</name>
<dbReference type="GO" id="GO:0005615">
    <property type="term" value="C:extracellular space"/>
    <property type="evidence" value="ECO:0000318"/>
    <property type="project" value="GO_Central"/>
</dbReference>
<dbReference type="AlphaFoldDB" id="A7SG86"/>
<feature type="signal peptide" evidence="6">
    <location>
        <begin position="1"/>
        <end position="15"/>
    </location>
</feature>
<evidence type="ECO:0000256" key="2">
    <source>
        <dbReference type="ARBA" id="ARBA00022525"/>
    </source>
</evidence>
<evidence type="ECO:0000256" key="5">
    <source>
        <dbReference type="SAM" id="MobiDB-lite"/>
    </source>
</evidence>
<feature type="domain" description="MACPF" evidence="7">
    <location>
        <begin position="1"/>
        <end position="336"/>
    </location>
</feature>
<dbReference type="PROSITE" id="PS51412">
    <property type="entry name" value="MACPF_2"/>
    <property type="match status" value="1"/>
</dbReference>
<feature type="chain" id="PRO_5013039552" description="MACPF domain-containing protein" evidence="6">
    <location>
        <begin position="16"/>
        <end position="483"/>
    </location>
</feature>